<name>A0A3G9JCL8_9BACL</name>
<evidence type="ECO:0000313" key="6">
    <source>
        <dbReference type="Proteomes" id="UP000275368"/>
    </source>
</evidence>
<dbReference type="InterPro" id="IPR050114">
    <property type="entry name" value="UPF0173_UPF0282_UlaG_hydrolase"/>
</dbReference>
<evidence type="ECO:0000256" key="1">
    <source>
        <dbReference type="ARBA" id="ARBA00034221"/>
    </source>
</evidence>
<dbReference type="OrthoDB" id="9800061at2"/>
<dbReference type="InterPro" id="IPR001279">
    <property type="entry name" value="Metallo-B-lactamas"/>
</dbReference>
<comment type="catalytic activity">
    <reaction evidence="1">
        <text>3',5'-cyclic CMP + H2O = CMP + H(+)</text>
        <dbReference type="Rhea" id="RHEA:72675"/>
        <dbReference type="ChEBI" id="CHEBI:15377"/>
        <dbReference type="ChEBI" id="CHEBI:15378"/>
        <dbReference type="ChEBI" id="CHEBI:58003"/>
        <dbReference type="ChEBI" id="CHEBI:60377"/>
    </reaction>
    <physiologicalReaction direction="left-to-right" evidence="1">
        <dbReference type="Rhea" id="RHEA:72676"/>
    </physiologicalReaction>
</comment>
<accession>A0A3G9JCL8</accession>
<proteinExistence type="predicted"/>
<organism evidence="5 6">
    <name type="scientific">Paenibacillus baekrokdamisoli</name>
    <dbReference type="NCBI Taxonomy" id="1712516"/>
    <lineage>
        <taxon>Bacteria</taxon>
        <taxon>Bacillati</taxon>
        <taxon>Bacillota</taxon>
        <taxon>Bacilli</taxon>
        <taxon>Bacillales</taxon>
        <taxon>Paenibacillaceae</taxon>
        <taxon>Paenibacillus</taxon>
    </lineage>
</organism>
<dbReference type="Gene3D" id="3.60.15.10">
    <property type="entry name" value="Ribonuclease Z/Hydroxyacylglutathione hydrolase-like"/>
    <property type="match status" value="1"/>
</dbReference>
<reference evidence="5 6" key="1">
    <citation type="submission" date="2018-11" db="EMBL/GenBank/DDBJ databases">
        <title>Complete genome sequence of Paenibacillus baekrokdamisoli strain KCTC 33723.</title>
        <authorList>
            <person name="Kang S.W."/>
            <person name="Lee K.C."/>
            <person name="Kim K.K."/>
            <person name="Kim J.S."/>
            <person name="Kim D.S."/>
            <person name="Ko S.H."/>
            <person name="Yang S.H."/>
            <person name="Lee J.S."/>
        </authorList>
    </citation>
    <scope>NUCLEOTIDE SEQUENCE [LARGE SCALE GENOMIC DNA]</scope>
    <source>
        <strain evidence="5 6">KCTC 33723</strain>
    </source>
</reference>
<sequence length="272" mass="30826">MSEYRDYSSISIQYIGQVGLICRRNGFNVAIDPFLTGSEERLPDSPPSFWVRRYEPPIQAESLTDLDLVLCTHEHSDHLDPETLKAIAAASPACQFAAPRACLPLLAQIGIPTERLQALKVGTPLECGGSLIIHPIPAWHEEREVDEDGWDRYLGYLLDWDGIMVYHAGDTLVTEKLIESLHAFTIDLGFLPINGRDLFRNRLGIDGNMNAREAAGLARELKMETVVPLHFDLFPNNSEGIAEFVDELFQRYQGQKYHVFQPGEIWIYMKRK</sequence>
<evidence type="ECO:0000256" key="3">
    <source>
        <dbReference type="ARBA" id="ARBA00048505"/>
    </source>
</evidence>
<keyword evidence="6" id="KW-1185">Reference proteome</keyword>
<evidence type="ECO:0000313" key="5">
    <source>
        <dbReference type="EMBL" id="BBH20699.1"/>
    </source>
</evidence>
<dbReference type="Pfam" id="PF12706">
    <property type="entry name" value="Lactamase_B_2"/>
    <property type="match status" value="1"/>
</dbReference>
<comment type="catalytic activity">
    <reaction evidence="3">
        <text>3',5'-cyclic UMP + H2O = UMP + H(+)</text>
        <dbReference type="Rhea" id="RHEA:70575"/>
        <dbReference type="ChEBI" id="CHEBI:15377"/>
        <dbReference type="ChEBI" id="CHEBI:15378"/>
        <dbReference type="ChEBI" id="CHEBI:57865"/>
        <dbReference type="ChEBI" id="CHEBI:184387"/>
    </reaction>
    <physiologicalReaction direction="left-to-right" evidence="3">
        <dbReference type="Rhea" id="RHEA:70576"/>
    </physiologicalReaction>
</comment>
<feature type="domain" description="Metallo-beta-lactamase" evidence="4">
    <location>
        <begin position="53"/>
        <end position="231"/>
    </location>
</feature>
<protein>
    <submittedName>
        <fullName evidence="5">MBL fold metallo-hydrolase</fullName>
    </submittedName>
</protein>
<dbReference type="KEGG" id="pbk:Back11_20440"/>
<keyword evidence="5" id="KW-0378">Hydrolase</keyword>
<gene>
    <name evidence="5" type="ORF">Back11_20440</name>
</gene>
<comment type="function">
    <text evidence="2">Counteracts the endogenous Pycsar antiviral defense system. Phosphodiesterase that enables metal-dependent hydrolysis of host cyclic nucleotide Pycsar defense signals such as cCMP and cUMP.</text>
</comment>
<dbReference type="SUPFAM" id="SSF56281">
    <property type="entry name" value="Metallo-hydrolase/oxidoreductase"/>
    <property type="match status" value="1"/>
</dbReference>
<dbReference type="AlphaFoldDB" id="A0A3G9JCL8"/>
<evidence type="ECO:0000259" key="4">
    <source>
        <dbReference type="Pfam" id="PF12706"/>
    </source>
</evidence>
<dbReference type="GO" id="GO:0016787">
    <property type="term" value="F:hydrolase activity"/>
    <property type="evidence" value="ECO:0007669"/>
    <property type="project" value="UniProtKB-KW"/>
</dbReference>
<dbReference type="Proteomes" id="UP000275368">
    <property type="component" value="Chromosome"/>
</dbReference>
<dbReference type="RefSeq" id="WP_125656002.1">
    <property type="nucleotide sequence ID" value="NZ_AP019308.1"/>
</dbReference>
<dbReference type="EMBL" id="AP019308">
    <property type="protein sequence ID" value="BBH20699.1"/>
    <property type="molecule type" value="Genomic_DNA"/>
</dbReference>
<dbReference type="InterPro" id="IPR036866">
    <property type="entry name" value="RibonucZ/Hydroxyglut_hydro"/>
</dbReference>
<evidence type="ECO:0000256" key="2">
    <source>
        <dbReference type="ARBA" id="ARBA00034301"/>
    </source>
</evidence>
<dbReference type="PANTHER" id="PTHR43546">
    <property type="entry name" value="UPF0173 METAL-DEPENDENT HYDROLASE MJ1163-RELATED"/>
    <property type="match status" value="1"/>
</dbReference>